<name>A0A9X7ZES5_9MYCO</name>
<dbReference type="Proteomes" id="UP000825008">
    <property type="component" value="Chromosome"/>
</dbReference>
<keyword evidence="3" id="KW-0411">Iron-sulfur</keyword>
<dbReference type="Pfam" id="PF17179">
    <property type="entry name" value="Fer4_22"/>
    <property type="match status" value="1"/>
</dbReference>
<dbReference type="GO" id="GO:0046872">
    <property type="term" value="F:metal ion binding"/>
    <property type="evidence" value="ECO:0007669"/>
    <property type="project" value="UniProtKB-KW"/>
</dbReference>
<keyword evidence="1" id="KW-0479">Metal-binding</keyword>
<accession>A0A9X7ZES5</accession>
<protein>
    <submittedName>
        <fullName evidence="5">4Fe-4S dicluster domain-containing protein</fullName>
    </submittedName>
</protein>
<feature type="domain" description="4Fe-4S ferredoxin-type" evidence="4">
    <location>
        <begin position="283"/>
        <end position="315"/>
    </location>
</feature>
<dbReference type="InterPro" id="IPR017896">
    <property type="entry name" value="4Fe4S_Fe-S-bd"/>
</dbReference>
<proteinExistence type="predicted"/>
<dbReference type="KEGG" id="mher:K3U94_12995"/>
<dbReference type="InterPro" id="IPR009051">
    <property type="entry name" value="Helical_ferredxn"/>
</dbReference>
<feature type="domain" description="4Fe-4S ferredoxin-type" evidence="4">
    <location>
        <begin position="364"/>
        <end position="392"/>
    </location>
</feature>
<dbReference type="Gene3D" id="1.10.1060.10">
    <property type="entry name" value="Alpha-helical ferredoxin"/>
    <property type="match status" value="1"/>
</dbReference>
<dbReference type="EMBL" id="CP080997">
    <property type="protein sequence ID" value="QZA05990.1"/>
    <property type="molecule type" value="Genomic_DNA"/>
</dbReference>
<evidence type="ECO:0000259" key="4">
    <source>
        <dbReference type="PROSITE" id="PS51379"/>
    </source>
</evidence>
<evidence type="ECO:0000313" key="5">
    <source>
        <dbReference type="EMBL" id="QZA05990.1"/>
    </source>
</evidence>
<dbReference type="PROSITE" id="PS51379">
    <property type="entry name" value="4FE4S_FER_2"/>
    <property type="match status" value="2"/>
</dbReference>
<keyword evidence="2" id="KW-0408">Iron</keyword>
<evidence type="ECO:0000256" key="2">
    <source>
        <dbReference type="ARBA" id="ARBA00023004"/>
    </source>
</evidence>
<sequence>MRCGRQWPEQPITGRLTDLVGHTAAGDDRHVDSRGASPAALFDTAALHRLVDVLIERGYRVVGPTLRDSAIVLAELDSADDLPRGWGVEVAPGHYRVRRRNDQAVFGHSAGAQSWKQFLHPPRRRLWSASRDGVSEPEEQPPRYAFLGVRGCDLAAIATFDRVLGRAEYPDNSYTRRRRQIFVVAVNCTEPGGLCFCASMGTGPAVGPGYDLALTERLDGDTPRYLVEVGSADGADVLAAIPRRSASSAEIDAARAEVDAAVHKMGRAMPDTDMPNLLVASRESPQWEEVASRCLTCGNCTMVCPTCFCTSTEDISDLSGDNAERWQHWASCFEIDFSHIHGGSVRQSGASRYRQWLTHKLGTWHDQFGMSGCVGCGRCIAWCPTGIDITEEMNKMAQAADDD</sequence>
<gene>
    <name evidence="5" type="ORF">K3U94_12995</name>
</gene>
<dbReference type="SUPFAM" id="SSF46548">
    <property type="entry name" value="alpha-helical ferredoxin"/>
    <property type="match status" value="1"/>
</dbReference>
<dbReference type="PROSITE" id="PS00198">
    <property type="entry name" value="4FE4S_FER_1"/>
    <property type="match status" value="2"/>
</dbReference>
<evidence type="ECO:0000256" key="3">
    <source>
        <dbReference type="ARBA" id="ARBA00023014"/>
    </source>
</evidence>
<evidence type="ECO:0000256" key="1">
    <source>
        <dbReference type="ARBA" id="ARBA00022723"/>
    </source>
</evidence>
<dbReference type="GO" id="GO:0051536">
    <property type="term" value="F:iron-sulfur cluster binding"/>
    <property type="evidence" value="ECO:0007669"/>
    <property type="project" value="UniProtKB-KW"/>
</dbReference>
<evidence type="ECO:0000313" key="6">
    <source>
        <dbReference type="Proteomes" id="UP000825008"/>
    </source>
</evidence>
<dbReference type="InterPro" id="IPR017900">
    <property type="entry name" value="4Fe4S_Fe_S_CS"/>
</dbReference>
<reference evidence="5" key="1">
    <citation type="submission" date="2021-08" db="EMBL/GenBank/DDBJ databases">
        <title>Whole genome sequencing of non-tuberculosis mycobacteria type-strains.</title>
        <authorList>
            <person name="Igarashi Y."/>
            <person name="Osugi A."/>
            <person name="Mitarai S."/>
        </authorList>
    </citation>
    <scope>NUCLEOTIDE SEQUENCE</scope>
    <source>
        <strain evidence="5">JCM 30995</strain>
    </source>
</reference>
<dbReference type="PANTHER" id="PTHR40447">
    <property type="entry name" value="ANAEROBIC SULFITE REDUCTASE SUBUNIT A"/>
    <property type="match status" value="1"/>
</dbReference>
<organism evidence="5 6">
    <name type="scientific">Mycolicibacter heraklionensis</name>
    <dbReference type="NCBI Taxonomy" id="512402"/>
    <lineage>
        <taxon>Bacteria</taxon>
        <taxon>Bacillati</taxon>
        <taxon>Actinomycetota</taxon>
        <taxon>Actinomycetes</taxon>
        <taxon>Mycobacteriales</taxon>
        <taxon>Mycobacteriaceae</taxon>
        <taxon>Mycolicibacter</taxon>
    </lineage>
</organism>
<dbReference type="PANTHER" id="PTHR40447:SF1">
    <property type="entry name" value="ANAEROBIC SULFITE REDUCTASE SUBUNIT A"/>
    <property type="match status" value="1"/>
</dbReference>
<dbReference type="AlphaFoldDB" id="A0A9X7ZES5"/>